<dbReference type="RefSeq" id="WP_329271476.1">
    <property type="nucleotide sequence ID" value="NZ_CP107755.1"/>
</dbReference>
<proteinExistence type="predicted"/>
<name>A0ABZ1XAA6_9ACTN</name>
<evidence type="ECO:0000313" key="2">
    <source>
        <dbReference type="EMBL" id="WUT48392.1"/>
    </source>
</evidence>
<evidence type="ECO:0000313" key="3">
    <source>
        <dbReference type="Proteomes" id="UP001432168"/>
    </source>
</evidence>
<dbReference type="InterPro" id="IPR053482">
    <property type="entry name" value="DPA-CoA_Dioxygenase"/>
</dbReference>
<dbReference type="InterPro" id="IPR029045">
    <property type="entry name" value="ClpP/crotonase-like_dom_sf"/>
</dbReference>
<gene>
    <name evidence="2" type="ORF">OG929_41460</name>
</gene>
<dbReference type="InterPro" id="IPR001753">
    <property type="entry name" value="Enoyl-CoA_hydra/iso"/>
</dbReference>
<protein>
    <submittedName>
        <fullName evidence="2">Enoyl-CoA hydratase/isomerase family protein</fullName>
    </submittedName>
</protein>
<dbReference type="CDD" id="cd06558">
    <property type="entry name" value="crotonase-like"/>
    <property type="match status" value="1"/>
</dbReference>
<sequence length="457" mass="49839">MVMTPDGATAGAAPPPSPPVLDGTVDEDASALAGQAEHGERILARLPAPVDRDVEQRNLAAAVFDSCRQTREQFMRRHADAVYDALTDGRTRRIRLTELVFAAARRFPGLVPDQGQMDEESARVQDHKEGREIDQGIFFRGILRSPTSGAHLTDTMLMASPRALALADRYHRDGRVDLGPVLLERRAAAGHLTVRNPHCLNAEDNALIDAMETAVDLVLLDEQTRVGVLRGDVMTHPRYAGRRVFSAGINLSDLRDGRISFVEFLMRRELTYLSKIFRGLLLPPAEATFAVPSLQKPWVAAVDSFAIGGGMQLLLVFDRVIAADDAFFSLPAAQEGIVPGAGNLRLGRLTGSRLARRVILSGKKILATDPESALICDEVVAEDALDDAVEAAVQELDNPAVIANRAMLALAEEPSDQFRVYMAEFAFTQACRLYGEDVIGKVERSWSRSAARSRPPS</sequence>
<dbReference type="GeneID" id="95695595"/>
<keyword evidence="3" id="KW-1185">Reference proteome</keyword>
<dbReference type="Gene3D" id="3.90.226.10">
    <property type="entry name" value="2-enoyl-CoA Hydratase, Chain A, domain 1"/>
    <property type="match status" value="1"/>
</dbReference>
<accession>A0ABZ1XAA6</accession>
<evidence type="ECO:0000256" key="1">
    <source>
        <dbReference type="SAM" id="MobiDB-lite"/>
    </source>
</evidence>
<dbReference type="EMBL" id="CP109011">
    <property type="protein sequence ID" value="WUT48392.1"/>
    <property type="molecule type" value="Genomic_DNA"/>
</dbReference>
<dbReference type="Gene3D" id="1.20.58.1300">
    <property type="match status" value="1"/>
</dbReference>
<dbReference type="PANTHER" id="PTHR11941">
    <property type="entry name" value="ENOYL-COA HYDRATASE-RELATED"/>
    <property type="match status" value="1"/>
</dbReference>
<dbReference type="PANTHER" id="PTHR11941:SF54">
    <property type="entry name" value="ENOYL-COA HYDRATASE, MITOCHONDRIAL"/>
    <property type="match status" value="1"/>
</dbReference>
<feature type="compositionally biased region" description="Low complexity" evidence="1">
    <location>
        <begin position="1"/>
        <end position="12"/>
    </location>
</feature>
<reference evidence="2" key="1">
    <citation type="submission" date="2022-10" db="EMBL/GenBank/DDBJ databases">
        <title>The complete genomes of actinobacterial strains from the NBC collection.</title>
        <authorList>
            <person name="Joergensen T.S."/>
            <person name="Alvarez Arevalo M."/>
            <person name="Sterndorff E.B."/>
            <person name="Faurdal D."/>
            <person name="Vuksanovic O."/>
            <person name="Mourched A.-S."/>
            <person name="Charusanti P."/>
            <person name="Shaw S."/>
            <person name="Blin K."/>
            <person name="Weber T."/>
        </authorList>
    </citation>
    <scope>NUCLEOTIDE SEQUENCE</scope>
    <source>
        <strain evidence="2">NBC_00686</strain>
    </source>
</reference>
<dbReference type="Proteomes" id="UP001432168">
    <property type="component" value="Chromosome"/>
</dbReference>
<dbReference type="Pfam" id="PF00378">
    <property type="entry name" value="ECH_1"/>
    <property type="match status" value="1"/>
</dbReference>
<feature type="region of interest" description="Disordered" evidence="1">
    <location>
        <begin position="1"/>
        <end position="24"/>
    </location>
</feature>
<organism evidence="2 3">
    <name type="scientific">Streptomyces pseudovenezuelae</name>
    <dbReference type="NCBI Taxonomy" id="67350"/>
    <lineage>
        <taxon>Bacteria</taxon>
        <taxon>Bacillati</taxon>
        <taxon>Actinomycetota</taxon>
        <taxon>Actinomycetes</taxon>
        <taxon>Kitasatosporales</taxon>
        <taxon>Streptomycetaceae</taxon>
        <taxon>Streptomyces</taxon>
        <taxon>Streptomyces aurantiacus group</taxon>
    </lineage>
</organism>
<dbReference type="NCBIfam" id="NF042432">
    <property type="entry name" value="DHPACoAdixog_DpgC"/>
    <property type="match status" value="1"/>
</dbReference>
<dbReference type="SUPFAM" id="SSF52096">
    <property type="entry name" value="ClpP/crotonase"/>
    <property type="match status" value="1"/>
</dbReference>